<dbReference type="InterPro" id="IPR004993">
    <property type="entry name" value="GH3"/>
</dbReference>
<dbReference type="EMBL" id="MK605508">
    <property type="protein sequence ID" value="QIJ58486.1"/>
    <property type="molecule type" value="mRNA"/>
</dbReference>
<name>A0A6G7NUQ6_9CONI</name>
<accession>A0A6G7NUQ6</accession>
<reference evidence="6" key="1">
    <citation type="journal article" date="2019" name="Trees">
        <title>A GH3-like gene, LaGH3, isolated from hybrid larch (Larix leptolepis###Larix olgensis) is regulated by auxin and abscisic acid during somatic embryogenesis.</title>
        <authorList>
            <person name="Zhang L.-F."/>
            <person name="Lan Q."/>
            <person name="Han S.-Y."/>
            <person name="Qi L.-W."/>
        </authorList>
    </citation>
    <scope>NUCLEOTIDE SEQUENCE</scope>
</reference>
<dbReference type="Pfam" id="PF03321">
    <property type="entry name" value="GH3"/>
    <property type="match status" value="1"/>
</dbReference>
<gene>
    <name evidence="6" type="primary">GH3</name>
</gene>
<organism evidence="6">
    <name type="scientific">Larix kaempferi</name>
    <dbReference type="NCBI Taxonomy" id="54800"/>
    <lineage>
        <taxon>Eukaryota</taxon>
        <taxon>Viridiplantae</taxon>
        <taxon>Streptophyta</taxon>
        <taxon>Embryophyta</taxon>
        <taxon>Tracheophyta</taxon>
        <taxon>Spermatophyta</taxon>
        <taxon>Pinopsida</taxon>
        <taxon>Pinidae</taxon>
        <taxon>Conifers I</taxon>
        <taxon>Pinales</taxon>
        <taxon>Pinaceae</taxon>
        <taxon>Larix</taxon>
    </lineage>
</organism>
<evidence type="ECO:0000256" key="1">
    <source>
        <dbReference type="ARBA" id="ARBA00008068"/>
    </source>
</evidence>
<dbReference type="Pfam" id="PF23572">
    <property type="entry name" value="GH3_C"/>
    <property type="match status" value="1"/>
</dbReference>
<evidence type="ECO:0000259" key="5">
    <source>
        <dbReference type="Pfam" id="PF23572"/>
    </source>
</evidence>
<keyword evidence="2" id="KW-0436">Ligase</keyword>
<dbReference type="GO" id="GO:0016881">
    <property type="term" value="F:acid-amino acid ligase activity"/>
    <property type="evidence" value="ECO:0007669"/>
    <property type="project" value="TreeGrafter"/>
</dbReference>
<dbReference type="Pfam" id="PF23571">
    <property type="entry name" value="GH3_M"/>
    <property type="match status" value="1"/>
</dbReference>
<evidence type="ECO:0000313" key="6">
    <source>
        <dbReference type="EMBL" id="QIJ58486.1"/>
    </source>
</evidence>
<evidence type="ECO:0000259" key="4">
    <source>
        <dbReference type="Pfam" id="PF23571"/>
    </source>
</evidence>
<dbReference type="InterPro" id="IPR055378">
    <property type="entry name" value="GH3_C"/>
</dbReference>
<protein>
    <submittedName>
        <fullName evidence="6">Auxin-responsive Gretchen Hagen3</fullName>
    </submittedName>
</protein>
<dbReference type="PANTHER" id="PTHR31901:SF9">
    <property type="entry name" value="GH3 DOMAIN-CONTAINING PROTEIN"/>
    <property type="match status" value="1"/>
</dbReference>
<reference evidence="6" key="2">
    <citation type="submission" date="2019-03" db="EMBL/GenBank/DDBJ databases">
        <authorList>
            <person name="Zhang L."/>
        </authorList>
    </citation>
    <scope>NUCLEOTIDE SEQUENCE</scope>
</reference>
<dbReference type="PANTHER" id="PTHR31901">
    <property type="entry name" value="GH3 DOMAIN-CONTAINING PROTEIN"/>
    <property type="match status" value="1"/>
</dbReference>
<dbReference type="InterPro" id="IPR055377">
    <property type="entry name" value="GH3_M"/>
</dbReference>
<feature type="region of interest" description="Disordered" evidence="3">
    <location>
        <begin position="1"/>
        <end position="21"/>
    </location>
</feature>
<dbReference type="GO" id="GO:0005737">
    <property type="term" value="C:cytoplasm"/>
    <property type="evidence" value="ECO:0007669"/>
    <property type="project" value="TreeGrafter"/>
</dbReference>
<proteinExistence type="evidence at transcript level"/>
<sequence>MPRAKREESMESVPESLSFGTTERDKKALDFIEHVTIHVEEVQAQVLSEILKRNADTEYLQRYMLTGRTDRESFKEQLPVITYEDLQPDILRIANGDTSPILSAHPVSEFLTSSGTSAGERKIMPTIHEELDRRTLLYSLLMPVMNQYMEGLHKGKGMYFLFVKSETKTPGGLLARPVLTSYYKSQHFRERPYDPYNVYTSPIEAILCSDSYQSMYCQLLCGLAQNHEVLRVGAVFASGLLRAIRFLQEHWKSLCHDIRSGTVSNEEVTDPCLRDGVMKILHPNSQLADLIHTECSRESWQGIITRLWPNARYLDVIVTGAMAQYIQLLDFYSSGLPQVCTMYASSECYFGINLKPMCKPSEVSYTLMPNMAFFEFLPVYRKNDDAAPVTAATEQQELVDLADVTVGQEYELVITTYAGLYRYRVGDVLRVTGFHNAAPQFQFVCRKNVMLSIDADKTDEEELHNAVTNAVQYMEPLDASLVEYTSYADTSTIPGHYVLYWELRTSTLHVPPSVFEDCCLTVEQSLNSVYRQCRVADKSIGPLEIKVVESGTFDKLMDYAISRGASINQYKAPRCVKFAPMVDLLNSRVSASYFSPKCPRWTPRRTQWGAMTRLT</sequence>
<feature type="domain" description="GH3 middle" evidence="4">
    <location>
        <begin position="365"/>
        <end position="446"/>
    </location>
</feature>
<comment type="similarity">
    <text evidence="1">Belongs to the IAA-amido conjugating enzyme family.</text>
</comment>
<evidence type="ECO:0000256" key="3">
    <source>
        <dbReference type="SAM" id="MobiDB-lite"/>
    </source>
</evidence>
<feature type="domain" description="GH3 C-terminal" evidence="5">
    <location>
        <begin position="461"/>
        <end position="578"/>
    </location>
</feature>
<dbReference type="AlphaFoldDB" id="A0A6G7NUQ6"/>
<evidence type="ECO:0000256" key="2">
    <source>
        <dbReference type="ARBA" id="ARBA00022598"/>
    </source>
</evidence>